<gene>
    <name evidence="7" type="ORF">Mgra_00003599</name>
</gene>
<dbReference type="Proteomes" id="UP000605970">
    <property type="component" value="Unassembled WGS sequence"/>
</dbReference>
<feature type="compositionally biased region" description="Low complexity" evidence="6">
    <location>
        <begin position="667"/>
        <end position="687"/>
    </location>
</feature>
<keyword evidence="4" id="KW-0804">Transcription</keyword>
<reference evidence="7" key="1">
    <citation type="journal article" date="2020" name="Ecol. Evol.">
        <title>Genome structure and content of the rice root-knot nematode (Meloidogyne graminicola).</title>
        <authorList>
            <person name="Phan N.T."/>
            <person name="Danchin E.G.J."/>
            <person name="Klopp C."/>
            <person name="Perfus-Barbeoch L."/>
            <person name="Kozlowski D.K."/>
            <person name="Koutsovoulos G.D."/>
            <person name="Lopez-Roques C."/>
            <person name="Bouchez O."/>
            <person name="Zahm M."/>
            <person name="Besnard G."/>
            <person name="Bellafiore S."/>
        </authorList>
    </citation>
    <scope>NUCLEOTIDE SEQUENCE</scope>
    <source>
        <strain evidence="7">VN-18</strain>
    </source>
</reference>
<protein>
    <submittedName>
        <fullName evidence="7">P66_CC domain-containing protein</fullName>
    </submittedName>
</protein>
<feature type="compositionally biased region" description="Low complexity" evidence="6">
    <location>
        <begin position="535"/>
        <end position="547"/>
    </location>
</feature>
<keyword evidence="5" id="KW-0539">Nucleus</keyword>
<comment type="subcellular location">
    <subcellularLocation>
        <location evidence="1">Nucleus</location>
    </subcellularLocation>
</comment>
<feature type="region of interest" description="Disordered" evidence="6">
    <location>
        <begin position="185"/>
        <end position="219"/>
    </location>
</feature>
<evidence type="ECO:0000256" key="1">
    <source>
        <dbReference type="ARBA" id="ARBA00004123"/>
    </source>
</evidence>
<evidence type="ECO:0000256" key="4">
    <source>
        <dbReference type="ARBA" id="ARBA00023163"/>
    </source>
</evidence>
<comment type="caution">
    <text evidence="7">The sequence shown here is derived from an EMBL/GenBank/DDBJ whole genome shotgun (WGS) entry which is preliminary data.</text>
</comment>
<evidence type="ECO:0000313" key="7">
    <source>
        <dbReference type="EMBL" id="KAF7637020.1"/>
    </source>
</evidence>
<feature type="compositionally biased region" description="Low complexity" evidence="6">
    <location>
        <begin position="193"/>
        <end position="205"/>
    </location>
</feature>
<feature type="compositionally biased region" description="Polar residues" evidence="6">
    <location>
        <begin position="504"/>
        <end position="528"/>
    </location>
</feature>
<evidence type="ECO:0000256" key="5">
    <source>
        <dbReference type="ARBA" id="ARBA00023242"/>
    </source>
</evidence>
<keyword evidence="2" id="KW-0805">Transcription regulation</keyword>
<feature type="region of interest" description="Disordered" evidence="6">
    <location>
        <begin position="297"/>
        <end position="336"/>
    </location>
</feature>
<feature type="region of interest" description="Disordered" evidence="6">
    <location>
        <begin position="504"/>
        <end position="547"/>
    </location>
</feature>
<dbReference type="AlphaFoldDB" id="A0A8S9ZUU9"/>
<evidence type="ECO:0000256" key="2">
    <source>
        <dbReference type="ARBA" id="ARBA00023015"/>
    </source>
</evidence>
<keyword evidence="3" id="KW-0175">Coiled coil</keyword>
<feature type="region of interest" description="Disordered" evidence="6">
    <location>
        <begin position="1"/>
        <end position="26"/>
    </location>
</feature>
<dbReference type="EMBL" id="JABEBT010000024">
    <property type="protein sequence ID" value="KAF7637020.1"/>
    <property type="molecule type" value="Genomic_DNA"/>
</dbReference>
<evidence type="ECO:0000256" key="3">
    <source>
        <dbReference type="ARBA" id="ARBA00023054"/>
    </source>
</evidence>
<dbReference type="Gene3D" id="6.10.250.1650">
    <property type="match status" value="1"/>
</dbReference>
<feature type="region of interest" description="Disordered" evidence="6">
    <location>
        <begin position="656"/>
        <end position="694"/>
    </location>
</feature>
<dbReference type="InterPro" id="IPR040386">
    <property type="entry name" value="P66"/>
</dbReference>
<accession>A0A8S9ZUU9</accession>
<keyword evidence="8" id="KW-1185">Reference proteome</keyword>
<dbReference type="PANTHER" id="PTHR13455">
    <property type="entry name" value="TRANSCRIPTIONAL REPRESSOR P66-RELATED"/>
    <property type="match status" value="1"/>
</dbReference>
<dbReference type="GO" id="GO:0000122">
    <property type="term" value="P:negative regulation of transcription by RNA polymerase II"/>
    <property type="evidence" value="ECO:0007669"/>
    <property type="project" value="InterPro"/>
</dbReference>
<proteinExistence type="predicted"/>
<dbReference type="OrthoDB" id="8186989at2759"/>
<feature type="compositionally biased region" description="Low complexity" evidence="6">
    <location>
        <begin position="297"/>
        <end position="329"/>
    </location>
</feature>
<dbReference type="GO" id="GO:0016581">
    <property type="term" value="C:NuRD complex"/>
    <property type="evidence" value="ECO:0007669"/>
    <property type="project" value="TreeGrafter"/>
</dbReference>
<evidence type="ECO:0000256" key="6">
    <source>
        <dbReference type="SAM" id="MobiDB-lite"/>
    </source>
</evidence>
<name>A0A8S9ZUU9_9BILA</name>
<sequence>MVQEKSENDGEISSPFLDKARDSENRVSSLKRKLKRKLSCGQTLDQYDCKFGIRLDAQGDVVLMSDESEISSLNEEDVGRLREQYENVQKHEVSDEVQLQREQQICELEAILRLEEAKLLMIKKLRHSQLLHDEKKLENGSSAANFRRLAALQNSSGQAYKPKVAVAQHQQHQKEKSQTLEFIDQGNQHKSHTSSSISSSKLNGSEAFQHVTSDKKGVTASKVSVDPASGMQSLVGAANAGVIQLSSLLPQHLQIIQQLYERFSQNTQLMGNLLKTLPPHTGHALAELLRQYATAHSTSATSQQSTKSSLPQKLQQSTTATSLASQSQLDSSNKQARELTQQNIVKARQQIRRELDQLVTKLPVPKAPLPDLSFIPNGGSNQPEFVYLLGLDLTVQRVLKDRQMFKKSDIPPYRCEECDTDFTPSWKAICSDNEDHHLYCERCVRLAQKRKVCLDYKGLLYRAFQQIKEREKSIQHPTTCQQPTALNLCKSAVTTNVSNAMANSVKSSPQNYTKGSCNTSASTSSKRGVTNIRVASNNNTLSTTASNTPTASIASNAASAVQNPLSALQQNPLFQQQIAAMTALSNTPIMRNLGQIATNPVLLAAITQNPMILQQVFAAMTAQHQQQQRAQPTSIAPTATVNAPSGAAATLVHLAQKSQIQQHHRTSNTATSSSATHSSSQHSASNAGMGLSAVSNQQQQSVPLALAAAMNSTAPLLHITQNQQLFNNLSALPQFRQMMQMYAQQIKGATSTSSSGNVKK</sequence>
<evidence type="ECO:0000313" key="8">
    <source>
        <dbReference type="Proteomes" id="UP000605970"/>
    </source>
</evidence>
<dbReference type="PANTHER" id="PTHR13455:SF7">
    <property type="entry name" value="SIMJANG, ISOFORM E"/>
    <property type="match status" value="1"/>
</dbReference>
<organism evidence="7 8">
    <name type="scientific">Meloidogyne graminicola</name>
    <dbReference type="NCBI Taxonomy" id="189291"/>
    <lineage>
        <taxon>Eukaryota</taxon>
        <taxon>Metazoa</taxon>
        <taxon>Ecdysozoa</taxon>
        <taxon>Nematoda</taxon>
        <taxon>Chromadorea</taxon>
        <taxon>Rhabditida</taxon>
        <taxon>Tylenchina</taxon>
        <taxon>Tylenchomorpha</taxon>
        <taxon>Tylenchoidea</taxon>
        <taxon>Meloidogynidae</taxon>
        <taxon>Meloidogyninae</taxon>
        <taxon>Meloidogyne</taxon>
    </lineage>
</organism>